<evidence type="ECO:0008006" key="4">
    <source>
        <dbReference type="Google" id="ProtNLM"/>
    </source>
</evidence>
<dbReference type="Proteomes" id="UP000239156">
    <property type="component" value="Unassembled WGS sequence"/>
</dbReference>
<protein>
    <recommendedName>
        <fullName evidence="4">CBM1 domain-containing protein</fullName>
    </recommendedName>
</protein>
<proteinExistence type="predicted"/>
<reference evidence="2" key="1">
    <citation type="submission" date="2017-12" db="EMBL/GenBank/DDBJ databases">
        <title>Gene loss provides genomic basis for host adaptation in cereal stripe rust fungi.</title>
        <authorList>
            <person name="Xia C."/>
        </authorList>
    </citation>
    <scope>NUCLEOTIDE SEQUENCE [LARGE SCALE GENOMIC DNA]</scope>
    <source>
        <strain evidence="2">93-210</strain>
    </source>
</reference>
<feature type="signal peptide" evidence="1">
    <location>
        <begin position="1"/>
        <end position="19"/>
    </location>
</feature>
<organism evidence="2 3">
    <name type="scientific">Puccinia striiformis</name>
    <dbReference type="NCBI Taxonomy" id="27350"/>
    <lineage>
        <taxon>Eukaryota</taxon>
        <taxon>Fungi</taxon>
        <taxon>Dikarya</taxon>
        <taxon>Basidiomycota</taxon>
        <taxon>Pucciniomycotina</taxon>
        <taxon>Pucciniomycetes</taxon>
        <taxon>Pucciniales</taxon>
        <taxon>Pucciniaceae</taxon>
        <taxon>Puccinia</taxon>
    </lineage>
</organism>
<evidence type="ECO:0000313" key="3">
    <source>
        <dbReference type="Proteomes" id="UP000239156"/>
    </source>
</evidence>
<evidence type="ECO:0000313" key="2">
    <source>
        <dbReference type="EMBL" id="POW12723.1"/>
    </source>
</evidence>
<name>A0A2S4VT67_9BASI</name>
<keyword evidence="3" id="KW-1185">Reference proteome</keyword>
<dbReference type="AlphaFoldDB" id="A0A2S4VT67"/>
<dbReference type="VEuPathDB" id="FungiDB:PSTT_04394"/>
<evidence type="ECO:0000256" key="1">
    <source>
        <dbReference type="SAM" id="SignalP"/>
    </source>
</evidence>
<dbReference type="EMBL" id="PKSL01000029">
    <property type="protein sequence ID" value="POW12723.1"/>
    <property type="molecule type" value="Genomic_DNA"/>
</dbReference>
<accession>A0A2S4VT67</accession>
<comment type="caution">
    <text evidence="2">The sequence shown here is derived from an EMBL/GenBank/DDBJ whole genome shotgun (WGS) entry which is preliminary data.</text>
</comment>
<keyword evidence="1" id="KW-0732">Signal</keyword>
<dbReference type="VEuPathDB" id="FungiDB:PSHT_13736"/>
<sequence length="134" mass="14119">MFLVLTFIALVAFPSGLFASSIQMCGKAFEPSATPGFHRCTNSGLKSYQCRTGSCGNVNSFTFSRCVKYTDAGGVGVGEVPSVRFQSFMDHPESGYLGEGTNALGIMETATTCAGHSVPTVTLSQINHASNSEM</sequence>
<gene>
    <name evidence="2" type="ORF">PSTT_04394</name>
</gene>
<feature type="chain" id="PRO_5015496663" description="CBM1 domain-containing protein" evidence="1">
    <location>
        <begin position="20"/>
        <end position="134"/>
    </location>
</feature>